<dbReference type="Pfam" id="PF19619">
    <property type="entry name" value="DUF6124"/>
    <property type="match status" value="1"/>
</dbReference>
<comment type="caution">
    <text evidence="1">The sequence shown here is derived from an EMBL/GenBank/DDBJ whole genome shotgun (WGS) entry which is preliminary data.</text>
</comment>
<evidence type="ECO:0000313" key="1">
    <source>
        <dbReference type="EMBL" id="MCK1794138.1"/>
    </source>
</evidence>
<dbReference type="Proteomes" id="UP001299876">
    <property type="component" value="Unassembled WGS sequence"/>
</dbReference>
<name>A0ABT0F7Y4_9PSED</name>
<sequence length="123" mass="13006">MSTAIFQHPDTQSITPYASMGSKKLHEAADRALNHYLNPPSEEKPASPTALFVVAPDVDCSKLLAMARDSLASASLLVSDFVGYLEGSQRHTAMAIQQIIMLAELAVNRVADCSDGAASASSL</sequence>
<dbReference type="EMBL" id="JAKNRW010000053">
    <property type="protein sequence ID" value="MCK1794138.1"/>
    <property type="molecule type" value="Genomic_DNA"/>
</dbReference>
<organism evidence="1 2">
    <name type="scientific">Pseudomonas violetae</name>
    <dbReference type="NCBI Taxonomy" id="2915813"/>
    <lineage>
        <taxon>Bacteria</taxon>
        <taxon>Pseudomonadati</taxon>
        <taxon>Pseudomonadota</taxon>
        <taxon>Gammaproteobacteria</taxon>
        <taxon>Pseudomonadales</taxon>
        <taxon>Pseudomonadaceae</taxon>
        <taxon>Pseudomonas</taxon>
    </lineage>
</organism>
<gene>
    <name evidence="1" type="ORF">L9059_28935</name>
</gene>
<evidence type="ECO:0000313" key="2">
    <source>
        <dbReference type="Proteomes" id="UP001299876"/>
    </source>
</evidence>
<keyword evidence="2" id="KW-1185">Reference proteome</keyword>
<proteinExistence type="predicted"/>
<accession>A0ABT0F7Y4</accession>
<reference evidence="1 2" key="1">
    <citation type="submission" date="2022-02" db="EMBL/GenBank/DDBJ databases">
        <title>Comparative genomics of the first Antarctic Pseudomonas spp. capable of biotransforming 2,4,6-Trinitrotoluene.</title>
        <authorList>
            <person name="Cabrera M.A."/>
            <person name="Marquez S.L."/>
            <person name="Perez-Donoso J.M."/>
        </authorList>
    </citation>
    <scope>NUCLEOTIDE SEQUENCE [LARGE SCALE GENOMIC DNA]</scope>
    <source>
        <strain evidence="1 2">TNT19</strain>
    </source>
</reference>
<dbReference type="RefSeq" id="WP_247294427.1">
    <property type="nucleotide sequence ID" value="NZ_JAKNRW010000053.1"/>
</dbReference>
<protein>
    <submittedName>
        <fullName evidence="1">DUF6124 family protein</fullName>
    </submittedName>
</protein>